<evidence type="ECO:0000313" key="4">
    <source>
        <dbReference type="EMBL" id="GFR49514.1"/>
    </source>
</evidence>
<evidence type="ECO:0000256" key="2">
    <source>
        <dbReference type="SAM" id="SignalP"/>
    </source>
</evidence>
<dbReference type="Proteomes" id="UP001054857">
    <property type="component" value="Unassembled WGS sequence"/>
</dbReference>
<dbReference type="PRINTS" id="PR01217">
    <property type="entry name" value="PRICHEXTENSN"/>
</dbReference>
<organism evidence="4 5">
    <name type="scientific">Astrephomene gubernaculifera</name>
    <dbReference type="NCBI Taxonomy" id="47775"/>
    <lineage>
        <taxon>Eukaryota</taxon>
        <taxon>Viridiplantae</taxon>
        <taxon>Chlorophyta</taxon>
        <taxon>core chlorophytes</taxon>
        <taxon>Chlorophyceae</taxon>
        <taxon>CS clade</taxon>
        <taxon>Chlamydomonadales</taxon>
        <taxon>Astrephomenaceae</taxon>
        <taxon>Astrephomene</taxon>
    </lineage>
</organism>
<dbReference type="PANTHER" id="PTHR35273">
    <property type="entry name" value="ALPHA-1,4 POLYGALACTOSAMINIDASE, PUTATIVE (AFU_ORTHOLOGUE AFUA_3G07890)-RELATED"/>
    <property type="match status" value="1"/>
</dbReference>
<comment type="caution">
    <text evidence="4">The sequence shown here is derived from an EMBL/GenBank/DDBJ whole genome shotgun (WGS) entry which is preliminary data.</text>
</comment>
<feature type="chain" id="PRO_5042184202" description="Glycoside-hydrolase family GH114 TIM-barrel domain-containing protein" evidence="2">
    <location>
        <begin position="26"/>
        <end position="825"/>
    </location>
</feature>
<keyword evidence="5" id="KW-1185">Reference proteome</keyword>
<accession>A0AAD3DWS3</accession>
<dbReference type="InterPro" id="IPR017853">
    <property type="entry name" value="GH"/>
</dbReference>
<dbReference type="Gene3D" id="3.20.20.70">
    <property type="entry name" value="Aldolase class I"/>
    <property type="match status" value="1"/>
</dbReference>
<dbReference type="Pfam" id="PF12138">
    <property type="entry name" value="Spherulin4"/>
    <property type="match status" value="1"/>
</dbReference>
<reference evidence="4 5" key="1">
    <citation type="journal article" date="2021" name="Sci. Rep.">
        <title>Genome sequencing of the multicellular alga Astrephomene provides insights into convergent evolution of germ-soma differentiation.</title>
        <authorList>
            <person name="Yamashita S."/>
            <person name="Yamamoto K."/>
            <person name="Matsuzaki R."/>
            <person name="Suzuki S."/>
            <person name="Yamaguchi H."/>
            <person name="Hirooka S."/>
            <person name="Minakuchi Y."/>
            <person name="Miyagishima S."/>
            <person name="Kawachi M."/>
            <person name="Toyoda A."/>
            <person name="Nozaki H."/>
        </authorList>
    </citation>
    <scope>NUCLEOTIDE SEQUENCE [LARGE SCALE GENOMIC DNA]</scope>
    <source>
        <strain evidence="4 5">NIES-4017</strain>
    </source>
</reference>
<dbReference type="InterPro" id="IPR021986">
    <property type="entry name" value="Spherulin4"/>
</dbReference>
<protein>
    <recommendedName>
        <fullName evidence="3">Glycoside-hydrolase family GH114 TIM-barrel domain-containing protein</fullName>
    </recommendedName>
</protein>
<dbReference type="InterPro" id="IPR013785">
    <property type="entry name" value="Aldolase_TIM"/>
</dbReference>
<gene>
    <name evidence="4" type="ORF">Agub_g11555</name>
</gene>
<feature type="region of interest" description="Disordered" evidence="1">
    <location>
        <begin position="292"/>
        <end position="480"/>
    </location>
</feature>
<evidence type="ECO:0000313" key="5">
    <source>
        <dbReference type="Proteomes" id="UP001054857"/>
    </source>
</evidence>
<dbReference type="SUPFAM" id="SSF51445">
    <property type="entry name" value="(Trans)glycosidases"/>
    <property type="match status" value="1"/>
</dbReference>
<feature type="compositionally biased region" description="Pro residues" evidence="1">
    <location>
        <begin position="293"/>
        <end position="472"/>
    </location>
</feature>
<dbReference type="AlphaFoldDB" id="A0AAD3DWS3"/>
<dbReference type="Pfam" id="PF03537">
    <property type="entry name" value="Glyco_hydro_114"/>
    <property type="match status" value="1"/>
</dbReference>
<sequence>MGWHGIVTLLLPLLAVGLLTKNAIAVQGCSEEPITSLGILLPWYVGPWDTQAYDVLASYGPRCLVYAIVTGDDSGPPTNSFDLYTSAFTKLTKAGIKLYGYVHTMADVSAHKARPLADVVADVNAWYDKFGSLLLGIFLDEVDGATVNVKAQTYYSSIADAVRQRSSTARVMFNPGTAITCKLAALADVYVRFESYASDWATEYAAGARCDCADQAACALLLHGLAPPSASSSSTAVKPSGATPLATMLSTLVTQAEGRAFSYIFATDHDMPDPWDGLPSYFDALLNAVAPFTTPPPGQAPKPSPPSPRPPPPKLASPPPPPPPKSASPPPPPPPKLASPPPPLVVKSPPPPPPSPKASPPPTPPPPSPKPPPPTPPPAKLSSPPPPKSSPPPPKSLPPPPKSSPPPPPKSSPPPPPKSSPPPPPKSSPPPPPKSSPPPPKSLPPPPKSSPPPPPKPMPPPPPPTPPPPSSKPSPAGVWRPTGQLRWQWQLSGEDFRPMLRTRPEVIDVDADQVSKLLAQAAEVGVARSSFKLICYFSVGTYEPGRAADDLTLRNISWAALEKRLGGGSASAGAAAPGPLYLAYLDGPFSDERWLAIDLPATRTALVNEVMLPRMRAAAASGCDGIEMDNVDAYGNVPPTSSQSRGVTTAHQLAYNAALLDAAHALGLSAGLKNALALLGANLPDGRAVADAYDWFLNERCWEFDECDYYGKYVKRPASVMGVEYCDSKQQFGTGSRNLRPECVCALANRSPAPGNPSPGVAAQVSLSWLVKTVDLSAVGLDCRQLCGGGGYSGLNVTCALPTGGSVSGCVKNTPANLCPSYGVK</sequence>
<proteinExistence type="predicted"/>
<keyword evidence="2" id="KW-0732">Signal</keyword>
<evidence type="ECO:0000256" key="1">
    <source>
        <dbReference type="SAM" id="MobiDB-lite"/>
    </source>
</evidence>
<dbReference type="InterPro" id="IPR004352">
    <property type="entry name" value="GH114_TIM-barrel"/>
</dbReference>
<feature type="domain" description="Glycoside-hydrolase family GH114 TIM-barrel" evidence="3">
    <location>
        <begin position="486"/>
        <end position="729"/>
    </location>
</feature>
<name>A0AAD3DWS3_9CHLO</name>
<feature type="signal peptide" evidence="2">
    <location>
        <begin position="1"/>
        <end position="25"/>
    </location>
</feature>
<dbReference type="PANTHER" id="PTHR35273:SF2">
    <property type="entry name" value="ALPHA-GALACTOSIDASE"/>
    <property type="match status" value="1"/>
</dbReference>
<dbReference type="EMBL" id="BMAR01000030">
    <property type="protein sequence ID" value="GFR49514.1"/>
    <property type="molecule type" value="Genomic_DNA"/>
</dbReference>
<evidence type="ECO:0000259" key="3">
    <source>
        <dbReference type="Pfam" id="PF03537"/>
    </source>
</evidence>